<organism evidence="1 2">
    <name type="scientific">Perkinsus olseni</name>
    <name type="common">Perkinsus atlanticus</name>
    <dbReference type="NCBI Taxonomy" id="32597"/>
    <lineage>
        <taxon>Eukaryota</taxon>
        <taxon>Sar</taxon>
        <taxon>Alveolata</taxon>
        <taxon>Perkinsozoa</taxon>
        <taxon>Perkinsea</taxon>
        <taxon>Perkinsida</taxon>
        <taxon>Perkinsidae</taxon>
        <taxon>Perkinsus</taxon>
    </lineage>
</organism>
<accession>A0A7J6TL08</accession>
<dbReference type="Proteomes" id="UP000574390">
    <property type="component" value="Unassembled WGS sequence"/>
</dbReference>
<evidence type="ECO:0000313" key="1">
    <source>
        <dbReference type="EMBL" id="KAF4745943.1"/>
    </source>
</evidence>
<dbReference type="EMBL" id="JABANM010006425">
    <property type="protein sequence ID" value="KAF4745943.1"/>
    <property type="molecule type" value="Genomic_DNA"/>
</dbReference>
<protein>
    <submittedName>
        <fullName evidence="1">Uncharacterized protein</fullName>
    </submittedName>
</protein>
<proteinExistence type="predicted"/>
<dbReference type="AlphaFoldDB" id="A0A7J6TL08"/>
<sequence>MHVSVPPLRTIVAMRCQYVSNMWREHASCDLVADVLMEITAFLDDVSNSLAFCSEEVELSRKPVFIFFHEGVLRGVFEEEENLVLSTLPSLSDPHVIATETTHLQLVHHDGSGDRLVILLGKGRDWDRWDSKILVYDLQRMRPAGEWYTLGLLSVQTTSATLKGMTAVGDYVFFGIIGRGYIQVSEILVTVLEQGVDAVHLRSVWVRESNQCIIGSIHPAPCENKASGEVAVEVTYVLDGACMLLRLVRIPHPRSKTFFTHDAEQVAQTAEPVTGFLDYSAEPQPIIGCKLFLFEYYPPIIARTETAAPRKRERKFLLADPWGMPKSPPIRASHRPWGGLTVDSHGVLFMIHREHYDDKTAKLCELRLGFLGPE</sequence>
<gene>
    <name evidence="1" type="ORF">FOZ62_024733</name>
</gene>
<evidence type="ECO:0000313" key="2">
    <source>
        <dbReference type="Proteomes" id="UP000574390"/>
    </source>
</evidence>
<comment type="caution">
    <text evidence="1">The sequence shown here is derived from an EMBL/GenBank/DDBJ whole genome shotgun (WGS) entry which is preliminary data.</text>
</comment>
<reference evidence="1 2" key="1">
    <citation type="submission" date="2020-04" db="EMBL/GenBank/DDBJ databases">
        <title>Perkinsus olseni comparative genomics.</title>
        <authorList>
            <person name="Bogema D.R."/>
        </authorList>
    </citation>
    <scope>NUCLEOTIDE SEQUENCE [LARGE SCALE GENOMIC DNA]</scope>
    <source>
        <strain evidence="1">ATCC PRA-205</strain>
    </source>
</reference>
<name>A0A7J6TL08_PEROL</name>